<dbReference type="EMBL" id="CAMXCT010002236">
    <property type="protein sequence ID" value="CAI3996749.1"/>
    <property type="molecule type" value="Genomic_DNA"/>
</dbReference>
<feature type="transmembrane region" description="Helical" evidence="1">
    <location>
        <begin position="182"/>
        <end position="198"/>
    </location>
</feature>
<evidence type="ECO:0000313" key="3">
    <source>
        <dbReference type="EMBL" id="CAL1150124.1"/>
    </source>
</evidence>
<evidence type="ECO:0000313" key="2">
    <source>
        <dbReference type="EMBL" id="CAI3996749.1"/>
    </source>
</evidence>
<keyword evidence="1" id="KW-0812">Transmembrane</keyword>
<dbReference type="EMBL" id="CAMXCT020002236">
    <property type="protein sequence ID" value="CAL1150124.1"/>
    <property type="molecule type" value="Genomic_DNA"/>
</dbReference>
<comment type="caution">
    <text evidence="2">The sequence shown here is derived from an EMBL/GenBank/DDBJ whole genome shotgun (WGS) entry which is preliminary data.</text>
</comment>
<evidence type="ECO:0000313" key="5">
    <source>
        <dbReference type="Proteomes" id="UP001152797"/>
    </source>
</evidence>
<feature type="non-terminal residue" evidence="2">
    <location>
        <position position="1"/>
    </location>
</feature>
<dbReference type="Proteomes" id="UP001152797">
    <property type="component" value="Unassembled WGS sequence"/>
</dbReference>
<reference evidence="3" key="2">
    <citation type="submission" date="2024-04" db="EMBL/GenBank/DDBJ databases">
        <authorList>
            <person name="Chen Y."/>
            <person name="Shah S."/>
            <person name="Dougan E. K."/>
            <person name="Thang M."/>
            <person name="Chan C."/>
        </authorList>
    </citation>
    <scope>NUCLEOTIDE SEQUENCE [LARGE SCALE GENOMIC DNA]</scope>
</reference>
<feature type="transmembrane region" description="Helical" evidence="1">
    <location>
        <begin position="153"/>
        <end position="175"/>
    </location>
</feature>
<keyword evidence="1" id="KW-0472">Membrane</keyword>
<reference evidence="2" key="1">
    <citation type="submission" date="2022-10" db="EMBL/GenBank/DDBJ databases">
        <authorList>
            <person name="Chen Y."/>
            <person name="Dougan E. K."/>
            <person name="Chan C."/>
            <person name="Rhodes N."/>
            <person name="Thang M."/>
        </authorList>
    </citation>
    <scope>NUCLEOTIDE SEQUENCE</scope>
</reference>
<organism evidence="2">
    <name type="scientific">Cladocopium goreaui</name>
    <dbReference type="NCBI Taxonomy" id="2562237"/>
    <lineage>
        <taxon>Eukaryota</taxon>
        <taxon>Sar</taxon>
        <taxon>Alveolata</taxon>
        <taxon>Dinophyceae</taxon>
        <taxon>Suessiales</taxon>
        <taxon>Symbiodiniaceae</taxon>
        <taxon>Cladocopium</taxon>
    </lineage>
</organism>
<evidence type="ECO:0000313" key="4">
    <source>
        <dbReference type="EMBL" id="CAL4784061.1"/>
    </source>
</evidence>
<protein>
    <submittedName>
        <fullName evidence="4">Post-GPI attachment to proteins factor 3</fullName>
    </submittedName>
</protein>
<evidence type="ECO:0000256" key="1">
    <source>
        <dbReference type="SAM" id="Phobius"/>
    </source>
</evidence>
<keyword evidence="1" id="KW-1133">Transmembrane helix</keyword>
<proteinExistence type="predicted"/>
<keyword evidence="5" id="KW-1185">Reference proteome</keyword>
<sequence length="458" mass="50071">VTRDPRLAWTLVLAVCLVVLGNNRSWLLWTSRPSVDAVERGPTRNVETSTSKWFKTPWTTLKPDVGAWAPFGTRARQTATHFVSPAAPGVSSMGDPRLWLLGLSIVLCTAILHVARAAMGAGGHWHHHTLCGHCGCGLHSVLQFISEPGRPDALFGSLCLFSNVFFAALVPFFWIQRKTLEVVWIAMVTMASTIYHGFQLHPVHGPLNHTTRCACAGDVLLSVSFGLYLAYRYKGRKKAAPVAAIALLCFVVPSLLPTGQLAEVAYSLLHSAWHALAAADLAKLGMPRGSLLDLFRLQHVFCSERRTWPGQSWRASNEQSGPYAAAHSLSYSLEAVDWEGVNGEYHLGYQHSNGISAAPTKRKSQRPSVNQGVVHRICDALLLLVAIPSPNSSWLLRKGGGVELKASQHLAVGSGKCYPPLLVTFGVPTQHLDHTMWNAGAKQSRQSRCQFYVGQRLL</sequence>
<name>A0A9P1CR19_9DINO</name>
<dbReference type="EMBL" id="CAMXCT030002236">
    <property type="protein sequence ID" value="CAL4784061.1"/>
    <property type="molecule type" value="Genomic_DNA"/>
</dbReference>
<feature type="transmembrane region" description="Helical" evidence="1">
    <location>
        <begin position="210"/>
        <end position="231"/>
    </location>
</feature>
<gene>
    <name evidence="2" type="ORF">C1SCF055_LOCUS23196</name>
</gene>
<accession>A0A9P1CR19</accession>
<dbReference type="AlphaFoldDB" id="A0A9P1CR19"/>
<feature type="transmembrane region" description="Helical" evidence="1">
    <location>
        <begin position="238"/>
        <end position="256"/>
    </location>
</feature>
<feature type="transmembrane region" description="Helical" evidence="1">
    <location>
        <begin position="98"/>
        <end position="119"/>
    </location>
</feature>